<evidence type="ECO:0000259" key="1">
    <source>
        <dbReference type="Pfam" id="PF08241"/>
    </source>
</evidence>
<reference evidence="2" key="1">
    <citation type="submission" date="2019-08" db="EMBL/GenBank/DDBJ databases">
        <authorList>
            <person name="Kucharzyk K."/>
            <person name="Murdoch R.W."/>
            <person name="Higgins S."/>
            <person name="Loffler F."/>
        </authorList>
    </citation>
    <scope>NUCLEOTIDE SEQUENCE</scope>
</reference>
<feature type="domain" description="Methyltransferase type 11" evidence="1">
    <location>
        <begin position="188"/>
        <end position="222"/>
    </location>
</feature>
<sequence length="320" mass="36858">MKRPFRGARLKPIIVGTLKYSPFLTRLLPVAAGGTASARYCYAVWMRHLLFLTRFNGYKIPARVAEIGPGDSIGVGLAALLSGSENYFALEAIKYWDNERNLRIFDELISLFQKRERIPGNDEYPLLRPILDDHSFPDSILTKQVLEASLNPDRLERIRVELRNSDSVKNEIIHIKVPWHGEDIIIPHACDFIFSHAVLQHIDEIDAAFSSMDHWLKPGGYVSHIIDYKSLGFTKTWNGQWTFADWEWKIMVGGRKFSINRKPHSFYIDLFKMSNIELLYVAKETLPNQLKRDQLAKKYCNISEDDLNTSVGFFVGRKPE</sequence>
<proteinExistence type="predicted"/>
<dbReference type="GO" id="GO:0008757">
    <property type="term" value="F:S-adenosylmethionine-dependent methyltransferase activity"/>
    <property type="evidence" value="ECO:0007669"/>
    <property type="project" value="InterPro"/>
</dbReference>
<name>A0A644VF35_9ZZZZ</name>
<protein>
    <recommendedName>
        <fullName evidence="1">Methyltransferase type 11 domain-containing protein</fullName>
    </recommendedName>
</protein>
<dbReference type="Gene3D" id="3.40.50.150">
    <property type="entry name" value="Vaccinia Virus protein VP39"/>
    <property type="match status" value="1"/>
</dbReference>
<dbReference type="InterPro" id="IPR029063">
    <property type="entry name" value="SAM-dependent_MTases_sf"/>
</dbReference>
<gene>
    <name evidence="2" type="ORF">SDC9_36059</name>
</gene>
<dbReference type="Pfam" id="PF08241">
    <property type="entry name" value="Methyltransf_11"/>
    <property type="match status" value="1"/>
</dbReference>
<dbReference type="AlphaFoldDB" id="A0A644VF35"/>
<dbReference type="SUPFAM" id="SSF53335">
    <property type="entry name" value="S-adenosyl-L-methionine-dependent methyltransferases"/>
    <property type="match status" value="1"/>
</dbReference>
<evidence type="ECO:0000313" key="2">
    <source>
        <dbReference type="EMBL" id="MPL90014.1"/>
    </source>
</evidence>
<comment type="caution">
    <text evidence="2">The sequence shown here is derived from an EMBL/GenBank/DDBJ whole genome shotgun (WGS) entry which is preliminary data.</text>
</comment>
<accession>A0A644VF35</accession>
<organism evidence="2">
    <name type="scientific">bioreactor metagenome</name>
    <dbReference type="NCBI Taxonomy" id="1076179"/>
    <lineage>
        <taxon>unclassified sequences</taxon>
        <taxon>metagenomes</taxon>
        <taxon>ecological metagenomes</taxon>
    </lineage>
</organism>
<dbReference type="EMBL" id="VSSQ01000292">
    <property type="protein sequence ID" value="MPL90014.1"/>
    <property type="molecule type" value="Genomic_DNA"/>
</dbReference>
<dbReference type="InterPro" id="IPR013216">
    <property type="entry name" value="Methyltransf_11"/>
</dbReference>